<dbReference type="PANTHER" id="PTHR43767">
    <property type="entry name" value="LONG-CHAIN-FATTY-ACID--COA LIGASE"/>
    <property type="match status" value="1"/>
</dbReference>
<dbReference type="SUPFAM" id="SSF56801">
    <property type="entry name" value="Acetyl-CoA synthetase-like"/>
    <property type="match status" value="1"/>
</dbReference>
<dbReference type="PROSITE" id="PS00455">
    <property type="entry name" value="AMP_BINDING"/>
    <property type="match status" value="1"/>
</dbReference>
<evidence type="ECO:0000259" key="1">
    <source>
        <dbReference type="Pfam" id="PF00501"/>
    </source>
</evidence>
<keyword evidence="3" id="KW-0436">Ligase</keyword>
<dbReference type="RefSeq" id="WP_036388900.1">
    <property type="nucleotide sequence ID" value="NZ_CP081000.1"/>
</dbReference>
<reference evidence="3 4" key="1">
    <citation type="submission" date="2018-06" db="EMBL/GenBank/DDBJ databases">
        <authorList>
            <consortium name="Pathogen Informatics"/>
            <person name="Doyle S."/>
        </authorList>
    </citation>
    <scope>NUCLEOTIDE SEQUENCE [LARGE SCALE GENOMIC DNA]</scope>
    <source>
        <strain evidence="3 4">NCTC4524</strain>
    </source>
</reference>
<dbReference type="Gene3D" id="3.40.50.12780">
    <property type="entry name" value="N-terminal domain of ligase-like"/>
    <property type="match status" value="1"/>
</dbReference>
<dbReference type="GO" id="GO:0004467">
    <property type="term" value="F:long-chain fatty acid-CoA ligase activity"/>
    <property type="evidence" value="ECO:0007669"/>
    <property type="project" value="UniProtKB-EC"/>
</dbReference>
<dbReference type="EC" id="6.2.1.3" evidence="3"/>
<evidence type="ECO:0000313" key="3">
    <source>
        <dbReference type="EMBL" id="SUA27406.1"/>
    </source>
</evidence>
<dbReference type="Proteomes" id="UP000254945">
    <property type="component" value="Unassembled WGS sequence"/>
</dbReference>
<dbReference type="Pfam" id="PF13193">
    <property type="entry name" value="AMP-binding_C"/>
    <property type="match status" value="1"/>
</dbReference>
<dbReference type="InterPro" id="IPR025110">
    <property type="entry name" value="AMP-bd_C"/>
</dbReference>
<name>A0A378W367_9MYCO</name>
<accession>A0A378W367</accession>
<dbReference type="Gene3D" id="3.30.300.30">
    <property type="match status" value="1"/>
</dbReference>
<evidence type="ECO:0000259" key="2">
    <source>
        <dbReference type="Pfam" id="PF13193"/>
    </source>
</evidence>
<proteinExistence type="predicted"/>
<dbReference type="InterPro" id="IPR020845">
    <property type="entry name" value="AMP-binding_CS"/>
</dbReference>
<dbReference type="InterPro" id="IPR042099">
    <property type="entry name" value="ANL_N_sf"/>
</dbReference>
<dbReference type="Pfam" id="PF00501">
    <property type="entry name" value="AMP-binding"/>
    <property type="match status" value="1"/>
</dbReference>
<dbReference type="NCBIfam" id="NF005863">
    <property type="entry name" value="PRK07798.1"/>
    <property type="match status" value="1"/>
</dbReference>
<dbReference type="InterPro" id="IPR000873">
    <property type="entry name" value="AMP-dep_synth/lig_dom"/>
</dbReference>
<feature type="domain" description="AMP-binding enzyme C-terminal" evidence="2">
    <location>
        <begin position="459"/>
        <end position="534"/>
    </location>
</feature>
<gene>
    <name evidence="3" type="ORF">NCTC4524_03377</name>
</gene>
<sequence length="557" mass="59704">MRYNHAELFAGVAAALPERDCIVFRQHRFTYRDVAARINRLANILLFHGITVHQPRAELQPWESGQDHVALYLHNGNEYLEGMLGAAAARAASLNVNYRYVEAELTYLLNDASPRAIIYHARFAPTLAAVLGALREPPTLLLQVADESGNALLPGALDYEDALAAASSYPPPTQPDPDDLYLLYTGGTTGMPKGVMWTQAEILESGLGGFLPEGMFDAATLADGVALVAKAEQSVVLPLPPLMHGAAQWMALAGLLGGGTVVFPDVVDRLDAAAIWRLIDREGVQRMNMVGNAFATPLCDELERGGHSGKSLQLIGVGGAITSASVKDRILRLLPQVVIADVAGSSETGSQLTNVSTSQSPATSGVFTPAAGTCVVSEDHSRVLEPGDPETGWLAREGAIPLGYLNDRDKTERTFPTVQGRRMSLPGDRARHRADGIIELLGRDSVTINSGGEKIFAEEVEDALISHPAVRDVVVVGRPSERWGSEIVAVVELVAGLNPTDEELLADAGQRLARYKLPKAFVRVDALLRSPAGKADYRWARDLAAAAESPAQKELIK</sequence>
<dbReference type="InterPro" id="IPR045851">
    <property type="entry name" value="AMP-bd_C_sf"/>
</dbReference>
<dbReference type="InterPro" id="IPR050237">
    <property type="entry name" value="ATP-dep_AMP-bd_enzyme"/>
</dbReference>
<feature type="domain" description="AMP-dependent synthetase/ligase" evidence="1">
    <location>
        <begin position="12"/>
        <end position="392"/>
    </location>
</feature>
<dbReference type="AlphaFoldDB" id="A0A378W367"/>
<dbReference type="EMBL" id="UGQQ01000002">
    <property type="protein sequence ID" value="SUA27406.1"/>
    <property type="molecule type" value="Genomic_DNA"/>
</dbReference>
<organism evidence="3 4">
    <name type="scientific">Mycolicibacterium senegalense</name>
    <dbReference type="NCBI Taxonomy" id="1796"/>
    <lineage>
        <taxon>Bacteria</taxon>
        <taxon>Bacillati</taxon>
        <taxon>Actinomycetota</taxon>
        <taxon>Actinomycetes</taxon>
        <taxon>Mycobacteriales</taxon>
        <taxon>Mycobacteriaceae</taxon>
        <taxon>Mycolicibacterium</taxon>
    </lineage>
</organism>
<dbReference type="PANTHER" id="PTHR43767:SF1">
    <property type="entry name" value="NONRIBOSOMAL PEPTIDE SYNTHASE PES1 (EUROFUNG)-RELATED"/>
    <property type="match status" value="1"/>
</dbReference>
<protein>
    <submittedName>
        <fullName evidence="3">Fatty-acid--CoA ligase</fullName>
        <ecNumber evidence="3">6.2.1.3</ecNumber>
    </submittedName>
</protein>
<evidence type="ECO:0000313" key="4">
    <source>
        <dbReference type="Proteomes" id="UP000254945"/>
    </source>
</evidence>